<evidence type="ECO:0000256" key="6">
    <source>
        <dbReference type="ARBA" id="ARBA00037281"/>
    </source>
</evidence>
<dbReference type="KEGG" id="oac:Oscil6304_4756"/>
<dbReference type="PANTHER" id="PTHR43646">
    <property type="entry name" value="GLYCOSYLTRANSFERASE"/>
    <property type="match status" value="1"/>
</dbReference>
<keyword evidence="4" id="KW-0808">Transferase</keyword>
<comment type="pathway">
    <text evidence="7">Carotenoid biosynthesis; staphyloxanthin biosynthesis; staphyloxanthin from farnesyl diphosphate: step 4/5.</text>
</comment>
<dbReference type="InterPro" id="IPR026461">
    <property type="entry name" value="Trfase_2_rSAM/seldom_assoc"/>
</dbReference>
<dbReference type="AlphaFoldDB" id="K9TN57"/>
<dbReference type="EMBL" id="CP003607">
    <property type="protein sequence ID" value="AFY84267.1"/>
    <property type="molecule type" value="Genomic_DNA"/>
</dbReference>
<dbReference type="OrthoDB" id="9810303at2"/>
<dbReference type="HOGENOM" id="CLU_617822_0_0_3"/>
<dbReference type="Pfam" id="PF00535">
    <property type="entry name" value="Glycos_transf_2"/>
    <property type="match status" value="1"/>
</dbReference>
<organism evidence="11 12">
    <name type="scientific">Oscillatoria acuminata PCC 6304</name>
    <dbReference type="NCBI Taxonomy" id="56110"/>
    <lineage>
        <taxon>Bacteria</taxon>
        <taxon>Bacillati</taxon>
        <taxon>Cyanobacteriota</taxon>
        <taxon>Cyanophyceae</taxon>
        <taxon>Oscillatoriophycideae</taxon>
        <taxon>Oscillatoriales</taxon>
        <taxon>Oscillatoriaceae</taxon>
        <taxon>Oscillatoria</taxon>
    </lineage>
</organism>
<gene>
    <name evidence="11" type="ORF">Oscil6304_4756</name>
</gene>
<evidence type="ECO:0000256" key="7">
    <source>
        <dbReference type="ARBA" id="ARBA00037904"/>
    </source>
</evidence>
<accession>K9TN57</accession>
<evidence type="ECO:0000259" key="10">
    <source>
        <dbReference type="Pfam" id="PF00535"/>
    </source>
</evidence>
<dbReference type="STRING" id="56110.Oscil6304_4756"/>
<proteinExistence type="inferred from homology"/>
<comment type="function">
    <text evidence="6">Catalyzes the glycosylation of 4,4'-diaponeurosporenoate, i.e. the esterification of glucose at the C1'' position with the carboxyl group of 4,4'-diaponeurosporenic acid, to form glycosyl-4,4'-diaponeurosporenoate. This is a step in the biosynthesis of staphyloxanthin, an orange pigment present in most staphylococci strains.</text>
</comment>
<evidence type="ECO:0000256" key="3">
    <source>
        <dbReference type="ARBA" id="ARBA00022676"/>
    </source>
</evidence>
<protein>
    <recommendedName>
        <fullName evidence="9">4,4'-diaponeurosporenoate glycosyltransferase</fullName>
    </recommendedName>
</protein>
<dbReference type="SUPFAM" id="SSF53448">
    <property type="entry name" value="Nucleotide-diphospho-sugar transferases"/>
    <property type="match status" value="2"/>
</dbReference>
<dbReference type="CDD" id="cd02522">
    <property type="entry name" value="GT_2_like_a"/>
    <property type="match status" value="1"/>
</dbReference>
<keyword evidence="3" id="KW-0328">Glycosyltransferase</keyword>
<evidence type="ECO:0000313" key="12">
    <source>
        <dbReference type="Proteomes" id="UP000010367"/>
    </source>
</evidence>
<dbReference type="eggNOG" id="COG3222">
    <property type="taxonomic scope" value="Bacteria"/>
</dbReference>
<dbReference type="PANTHER" id="PTHR43646:SF2">
    <property type="entry name" value="GLYCOSYLTRANSFERASE 2-LIKE DOMAIN-CONTAINING PROTEIN"/>
    <property type="match status" value="1"/>
</dbReference>
<dbReference type="InterPro" id="IPR001173">
    <property type="entry name" value="Glyco_trans_2-like"/>
</dbReference>
<dbReference type="eggNOG" id="COG1215">
    <property type="taxonomic scope" value="Bacteria"/>
</dbReference>
<evidence type="ECO:0000256" key="8">
    <source>
        <dbReference type="ARBA" id="ARBA00038120"/>
    </source>
</evidence>
<comment type="similarity">
    <text evidence="8">Belongs to the glycosyltransferase 2 family. CrtQ subfamily.</text>
</comment>
<dbReference type="NCBIfam" id="TIGR04283">
    <property type="entry name" value="glyco_like_mftF"/>
    <property type="match status" value="1"/>
</dbReference>
<dbReference type="Proteomes" id="UP000010367">
    <property type="component" value="Chromosome"/>
</dbReference>
<sequence length="441" mass="48188">MLSHPNPDRLIIFTRLPYPGTTKTRLIPALGALGAALLHRQLGEHTLATVREGLQPKMAQPTAVEVRFTGGTLEQMQGWLGEDLEYRPQSEGDLGDRLKVAAQEAFEAGCSRVVIIGTDCPDLDAGTLMQGFESLQSHDLVLGPAMDGGYYLIGLSRFVPELFQGMAWGTGDVLAQTLAVASSESLTVAELPELRDIDRPEDLAVLGSQFSLKPNRGQISIIVPVLNEEARIGSTLEAVGGLSDVEIIVVDGGSSDRTEEIAASYGVTVVRSEPGRGRQMNLGAAQATGEILLFLHGDTRLGPGFETEVRCILEEPEVVGGAFELRIEGPEPWFRVIEWGVKWRSRLGQMPYGDQGIFVRAATFWDLGGFAEMGIMEDFEFVGRLKQRGRVATAPTPAFTSARRWQKLGILQTTGINQLIILGYYLGISPTRLAHWYRRQQ</sequence>
<comment type="subcellular location">
    <subcellularLocation>
        <location evidence="1">Cell membrane</location>
    </subcellularLocation>
</comment>
<evidence type="ECO:0000313" key="11">
    <source>
        <dbReference type="EMBL" id="AFY84267.1"/>
    </source>
</evidence>
<feature type="domain" description="Glycosyltransferase 2-like" evidence="10">
    <location>
        <begin position="220"/>
        <end position="352"/>
    </location>
</feature>
<dbReference type="Gene3D" id="3.90.550.10">
    <property type="entry name" value="Spore Coat Polysaccharide Biosynthesis Protein SpsA, Chain A"/>
    <property type="match status" value="2"/>
</dbReference>
<dbReference type="PATRIC" id="fig|56110.3.peg.5791"/>
<dbReference type="GO" id="GO:0005886">
    <property type="term" value="C:plasma membrane"/>
    <property type="evidence" value="ECO:0007669"/>
    <property type="project" value="UniProtKB-SubCell"/>
</dbReference>
<dbReference type="InParanoid" id="K9TN57"/>
<dbReference type="NCBIfam" id="TIGR04282">
    <property type="entry name" value="glyco_like_cofC"/>
    <property type="match status" value="1"/>
</dbReference>
<evidence type="ECO:0000256" key="9">
    <source>
        <dbReference type="ARBA" id="ARBA00040345"/>
    </source>
</evidence>
<name>K9TN57_9CYAN</name>
<dbReference type="RefSeq" id="WP_015150885.1">
    <property type="nucleotide sequence ID" value="NC_019693.1"/>
</dbReference>
<dbReference type="GO" id="GO:0016757">
    <property type="term" value="F:glycosyltransferase activity"/>
    <property type="evidence" value="ECO:0007669"/>
    <property type="project" value="UniProtKB-KW"/>
</dbReference>
<dbReference type="InterPro" id="IPR018641">
    <property type="entry name" value="Trfase_1_rSAM/seldom-assoc"/>
</dbReference>
<evidence type="ECO:0000256" key="5">
    <source>
        <dbReference type="ARBA" id="ARBA00023136"/>
    </source>
</evidence>
<evidence type="ECO:0000256" key="1">
    <source>
        <dbReference type="ARBA" id="ARBA00004236"/>
    </source>
</evidence>
<keyword evidence="5" id="KW-0472">Membrane</keyword>
<dbReference type="Pfam" id="PF09837">
    <property type="entry name" value="DUF2064"/>
    <property type="match status" value="1"/>
</dbReference>
<keyword evidence="12" id="KW-1185">Reference proteome</keyword>
<evidence type="ECO:0000256" key="2">
    <source>
        <dbReference type="ARBA" id="ARBA00022475"/>
    </source>
</evidence>
<keyword evidence="2" id="KW-1003">Cell membrane</keyword>
<reference evidence="11 12" key="1">
    <citation type="submission" date="2012-06" db="EMBL/GenBank/DDBJ databases">
        <title>Finished chromosome of genome of Oscillatoria acuminata PCC 6304.</title>
        <authorList>
            <consortium name="US DOE Joint Genome Institute"/>
            <person name="Gugger M."/>
            <person name="Coursin T."/>
            <person name="Rippka R."/>
            <person name="Tandeau De Marsac N."/>
            <person name="Huntemann M."/>
            <person name="Wei C.-L."/>
            <person name="Han J."/>
            <person name="Detter J.C."/>
            <person name="Han C."/>
            <person name="Tapia R."/>
            <person name="Davenport K."/>
            <person name="Daligault H."/>
            <person name="Erkkila T."/>
            <person name="Gu W."/>
            <person name="Munk A.C.C."/>
            <person name="Teshima H."/>
            <person name="Xu Y."/>
            <person name="Chain P."/>
            <person name="Chen A."/>
            <person name="Krypides N."/>
            <person name="Mavromatis K."/>
            <person name="Markowitz V."/>
            <person name="Szeto E."/>
            <person name="Ivanova N."/>
            <person name="Mikhailova N."/>
            <person name="Ovchinnikova G."/>
            <person name="Pagani I."/>
            <person name="Pati A."/>
            <person name="Goodwin L."/>
            <person name="Peters L."/>
            <person name="Pitluck S."/>
            <person name="Woyke T."/>
            <person name="Kerfeld C."/>
        </authorList>
    </citation>
    <scope>NUCLEOTIDE SEQUENCE [LARGE SCALE GENOMIC DNA]</scope>
    <source>
        <strain evidence="11 12">PCC 6304</strain>
    </source>
</reference>
<dbReference type="InterPro" id="IPR029044">
    <property type="entry name" value="Nucleotide-diphossugar_trans"/>
</dbReference>
<evidence type="ECO:0000256" key="4">
    <source>
        <dbReference type="ARBA" id="ARBA00022679"/>
    </source>
</evidence>